<gene>
    <name evidence="1" type="ORF">LCGC14_3036280</name>
</gene>
<reference evidence="1" key="1">
    <citation type="journal article" date="2015" name="Nature">
        <title>Complex archaea that bridge the gap between prokaryotes and eukaryotes.</title>
        <authorList>
            <person name="Spang A."/>
            <person name="Saw J.H."/>
            <person name="Jorgensen S.L."/>
            <person name="Zaremba-Niedzwiedzka K."/>
            <person name="Martijn J."/>
            <person name="Lind A.E."/>
            <person name="van Eijk R."/>
            <person name="Schleper C."/>
            <person name="Guy L."/>
            <person name="Ettema T.J."/>
        </authorList>
    </citation>
    <scope>NUCLEOTIDE SEQUENCE</scope>
</reference>
<feature type="non-terminal residue" evidence="1">
    <location>
        <position position="1"/>
    </location>
</feature>
<name>A0A0F8XE65_9ZZZZ</name>
<evidence type="ECO:0000313" key="1">
    <source>
        <dbReference type="EMBL" id="KKK59250.1"/>
    </source>
</evidence>
<protein>
    <submittedName>
        <fullName evidence="1">Uncharacterized protein</fullName>
    </submittedName>
</protein>
<proteinExistence type="predicted"/>
<sequence>TLGTTTWADASGTSRANDCFHIYNDITSVQGASEIPKGVNNYGFTSAVKHSYKYTPFSALPAAADINIPNYFSIGAWANIRFPFPHTSDNGGAAIGSLFGNATTPHEPATIDTNNMHLDHTGGTGFNQDNAEDFGPLTTLELQLLFDFIQVSTGNGVPFLADFKEQKP</sequence>
<comment type="caution">
    <text evidence="1">The sequence shown here is derived from an EMBL/GenBank/DDBJ whole genome shotgun (WGS) entry which is preliminary data.</text>
</comment>
<dbReference type="AlphaFoldDB" id="A0A0F8XE65"/>
<organism evidence="1">
    <name type="scientific">marine sediment metagenome</name>
    <dbReference type="NCBI Taxonomy" id="412755"/>
    <lineage>
        <taxon>unclassified sequences</taxon>
        <taxon>metagenomes</taxon>
        <taxon>ecological metagenomes</taxon>
    </lineage>
</organism>
<dbReference type="EMBL" id="LAZR01063574">
    <property type="protein sequence ID" value="KKK59250.1"/>
    <property type="molecule type" value="Genomic_DNA"/>
</dbReference>
<accession>A0A0F8XE65</accession>